<comment type="caution">
    <text evidence="4">The sequence shown here is derived from an EMBL/GenBank/DDBJ whole genome shotgun (WGS) entry which is preliminary data.</text>
</comment>
<accession>A0A0A1Z1J0</accession>
<dbReference type="InterPro" id="IPR016181">
    <property type="entry name" value="Acyl_CoA_acyltransferase"/>
</dbReference>
<evidence type="ECO:0000256" key="1">
    <source>
        <dbReference type="ARBA" id="ARBA00022679"/>
    </source>
</evidence>
<dbReference type="PANTHER" id="PTHR43877:SF2">
    <property type="entry name" value="AMINOALKYLPHOSPHONATE N-ACETYLTRANSFERASE-RELATED"/>
    <property type="match status" value="1"/>
</dbReference>
<dbReference type="CDD" id="cd04301">
    <property type="entry name" value="NAT_SF"/>
    <property type="match status" value="1"/>
</dbReference>
<proteinExistence type="predicted"/>
<dbReference type="Pfam" id="PF13508">
    <property type="entry name" value="Acetyltransf_7"/>
    <property type="match status" value="1"/>
</dbReference>
<dbReference type="InterPro" id="IPR000182">
    <property type="entry name" value="GNAT_dom"/>
</dbReference>
<name>A0A0A1Z1J0_PSEFL</name>
<evidence type="ECO:0000313" key="5">
    <source>
        <dbReference type="Proteomes" id="UP000030060"/>
    </source>
</evidence>
<dbReference type="Gene3D" id="3.40.630.30">
    <property type="match status" value="1"/>
</dbReference>
<dbReference type="SUPFAM" id="SSF55729">
    <property type="entry name" value="Acyl-CoA N-acyltransferases (Nat)"/>
    <property type="match status" value="1"/>
</dbReference>
<protein>
    <submittedName>
        <fullName evidence="4">GNAT family acetyltransferase</fullName>
    </submittedName>
</protein>
<evidence type="ECO:0000259" key="3">
    <source>
        <dbReference type="PROSITE" id="PS51186"/>
    </source>
</evidence>
<keyword evidence="1 4" id="KW-0808">Transferase</keyword>
<dbReference type="PANTHER" id="PTHR43877">
    <property type="entry name" value="AMINOALKYLPHOSPHONATE N-ACETYLTRANSFERASE-RELATED-RELATED"/>
    <property type="match status" value="1"/>
</dbReference>
<dbReference type="InterPro" id="IPR050832">
    <property type="entry name" value="Bact_Acetyltransf"/>
</dbReference>
<keyword evidence="2" id="KW-0012">Acyltransferase</keyword>
<sequence>MMRPATADDVAAIEAIAQAAYSPYIERIGRKPGPMLEDYRQWVQAGGVHVLENAGSVQGFIILLDDGNALLLDNLAVAPEAQGLGFGRLLMDFAEHQALDAGFMAIRLYTNEAITENITLYTRRGYVETHRAEEHGLRRVYMLKQLAE</sequence>
<organism evidence="4 5">
    <name type="scientific">Pseudomonas fluorescens LMG 5329</name>
    <dbReference type="NCBI Taxonomy" id="1324332"/>
    <lineage>
        <taxon>Bacteria</taxon>
        <taxon>Pseudomonadati</taxon>
        <taxon>Pseudomonadota</taxon>
        <taxon>Gammaproteobacteria</taxon>
        <taxon>Pseudomonadales</taxon>
        <taxon>Pseudomonadaceae</taxon>
        <taxon>Pseudomonas</taxon>
    </lineage>
</organism>
<dbReference type="RefSeq" id="WP_038844951.1">
    <property type="nucleotide sequence ID" value="NZ_ASGY01000070.1"/>
</dbReference>
<evidence type="ECO:0000256" key="2">
    <source>
        <dbReference type="ARBA" id="ARBA00023315"/>
    </source>
</evidence>
<evidence type="ECO:0000313" key="4">
    <source>
        <dbReference type="EMBL" id="KGE68155.1"/>
    </source>
</evidence>
<dbReference type="Proteomes" id="UP000030060">
    <property type="component" value="Unassembled WGS sequence"/>
</dbReference>
<dbReference type="AlphaFoldDB" id="A0A0A1Z1J0"/>
<gene>
    <name evidence="4" type="ORF">K814_0109390</name>
</gene>
<dbReference type="EMBL" id="ASGY01000070">
    <property type="protein sequence ID" value="KGE68155.1"/>
    <property type="molecule type" value="Genomic_DNA"/>
</dbReference>
<dbReference type="OrthoDB" id="281808at2"/>
<reference evidence="4 5" key="1">
    <citation type="journal article" date="2013" name="Genome Announc.">
        <title>Draft Genome Sequence of Pseudomonas fluorescens LMG 5329, a White Line-Inducing Principle-Producing Bioindicator for the Mushroom Pathogen Pseudomonas tolaasii.</title>
        <authorList>
            <person name="Ghequire M.G."/>
            <person name="Rokni-Zadeh H."/>
            <person name="Zarrineh P."/>
            <person name="De Mot R."/>
        </authorList>
    </citation>
    <scope>NUCLEOTIDE SEQUENCE [LARGE SCALE GENOMIC DNA]</scope>
    <source>
        <strain evidence="4 5">LMG 5329</strain>
    </source>
</reference>
<dbReference type="GO" id="GO:0016747">
    <property type="term" value="F:acyltransferase activity, transferring groups other than amino-acyl groups"/>
    <property type="evidence" value="ECO:0007669"/>
    <property type="project" value="InterPro"/>
</dbReference>
<feature type="domain" description="N-acetyltransferase" evidence="3">
    <location>
        <begin position="1"/>
        <end position="147"/>
    </location>
</feature>
<dbReference type="PROSITE" id="PS51186">
    <property type="entry name" value="GNAT"/>
    <property type="match status" value="1"/>
</dbReference>